<name>A0A8J9VV63_9NEOP</name>
<protein>
    <submittedName>
        <fullName evidence="2">Uncharacterized protein</fullName>
    </submittedName>
</protein>
<dbReference type="Proteomes" id="UP000838878">
    <property type="component" value="Chromosome 9"/>
</dbReference>
<dbReference type="OrthoDB" id="6922652at2759"/>
<feature type="compositionally biased region" description="Basic and acidic residues" evidence="1">
    <location>
        <begin position="91"/>
        <end position="103"/>
    </location>
</feature>
<evidence type="ECO:0000313" key="3">
    <source>
        <dbReference type="Proteomes" id="UP000838878"/>
    </source>
</evidence>
<gene>
    <name evidence="2" type="ORF">BINO364_LOCUS15837</name>
</gene>
<dbReference type="AlphaFoldDB" id="A0A8J9VV63"/>
<keyword evidence="3" id="KW-1185">Reference proteome</keyword>
<evidence type="ECO:0000313" key="2">
    <source>
        <dbReference type="EMBL" id="CAH0730913.1"/>
    </source>
</evidence>
<reference evidence="2" key="1">
    <citation type="submission" date="2021-12" db="EMBL/GenBank/DDBJ databases">
        <authorList>
            <person name="Martin H S."/>
        </authorList>
    </citation>
    <scope>NUCLEOTIDE SEQUENCE</scope>
</reference>
<proteinExistence type="predicted"/>
<accession>A0A8J9VV63</accession>
<organism evidence="2 3">
    <name type="scientific">Brenthis ino</name>
    <name type="common">lesser marbled fritillary</name>
    <dbReference type="NCBI Taxonomy" id="405034"/>
    <lineage>
        <taxon>Eukaryota</taxon>
        <taxon>Metazoa</taxon>
        <taxon>Ecdysozoa</taxon>
        <taxon>Arthropoda</taxon>
        <taxon>Hexapoda</taxon>
        <taxon>Insecta</taxon>
        <taxon>Pterygota</taxon>
        <taxon>Neoptera</taxon>
        <taxon>Endopterygota</taxon>
        <taxon>Lepidoptera</taxon>
        <taxon>Glossata</taxon>
        <taxon>Ditrysia</taxon>
        <taxon>Papilionoidea</taxon>
        <taxon>Nymphalidae</taxon>
        <taxon>Heliconiinae</taxon>
        <taxon>Argynnini</taxon>
        <taxon>Brenthis</taxon>
    </lineage>
</organism>
<sequence length="288" mass="33096">METKNIDVKPLNNKILNHGDNLRKVTAKVAKDIIVPDRGDSIKIGTAFKKTSDVKNDANKRNEVKKLTEKHKNIISSKADDKIKLEYKINHKDTKHDDQKKSGEVTTSVKNNYKTNQKVPLIKTISTKNDTKSYNITFTEPKEQKILRINIPSVNQKKKSNGTDTIPKKCSKTSIKVRKNRRLPSPVLTKKASPPTEVSKWSPYNRHMKSYYEAWLNFASIARNSSKSLAKDVVKFQKELERLESPELVYESFTDEKFTGKIKVNHRYMLVSLILAIYPHFARVPFVL</sequence>
<feature type="region of interest" description="Disordered" evidence="1">
    <location>
        <begin position="91"/>
        <end position="110"/>
    </location>
</feature>
<feature type="non-terminal residue" evidence="2">
    <location>
        <position position="288"/>
    </location>
</feature>
<evidence type="ECO:0000256" key="1">
    <source>
        <dbReference type="SAM" id="MobiDB-lite"/>
    </source>
</evidence>
<dbReference type="EMBL" id="OV170229">
    <property type="protein sequence ID" value="CAH0730913.1"/>
    <property type="molecule type" value="Genomic_DNA"/>
</dbReference>